<organism evidence="1">
    <name type="scientific">bioreactor metagenome</name>
    <dbReference type="NCBI Taxonomy" id="1076179"/>
    <lineage>
        <taxon>unclassified sequences</taxon>
        <taxon>metagenomes</taxon>
        <taxon>ecological metagenomes</taxon>
    </lineage>
</organism>
<reference evidence="1" key="1">
    <citation type="submission" date="2019-08" db="EMBL/GenBank/DDBJ databases">
        <authorList>
            <person name="Kucharzyk K."/>
            <person name="Murdoch R.W."/>
            <person name="Higgins S."/>
            <person name="Loffler F."/>
        </authorList>
    </citation>
    <scope>NUCLEOTIDE SEQUENCE</scope>
</reference>
<dbReference type="AlphaFoldDB" id="A0A645C1I9"/>
<sequence length="82" mass="9274">MGKHGEAIGFAVYLDQLERYMEAKPAYETEAIVLYDAATDPLDIVRATESLRARGISFRVQREEEPCPNCREVVRLAKEANT</sequence>
<comment type="caution">
    <text evidence="1">The sequence shown here is derived from an EMBL/GenBank/DDBJ whole genome shotgun (WGS) entry which is preliminary data.</text>
</comment>
<accession>A0A645C1I9</accession>
<protein>
    <submittedName>
        <fullName evidence="1">Uncharacterized protein</fullName>
    </submittedName>
</protein>
<proteinExistence type="predicted"/>
<name>A0A645C1I9_9ZZZZ</name>
<dbReference type="EMBL" id="VSSQ01023950">
    <property type="protein sequence ID" value="MPM71187.1"/>
    <property type="molecule type" value="Genomic_DNA"/>
</dbReference>
<gene>
    <name evidence="1" type="ORF">SDC9_118150</name>
</gene>
<evidence type="ECO:0000313" key="1">
    <source>
        <dbReference type="EMBL" id="MPM71187.1"/>
    </source>
</evidence>